<name>A0A2M7E863_9BACT</name>
<evidence type="ECO:0000256" key="1">
    <source>
        <dbReference type="SAM" id="MobiDB-lite"/>
    </source>
</evidence>
<dbReference type="Proteomes" id="UP000228886">
    <property type="component" value="Unassembled WGS sequence"/>
</dbReference>
<feature type="region of interest" description="Disordered" evidence="1">
    <location>
        <begin position="1"/>
        <end position="34"/>
    </location>
</feature>
<dbReference type="EMBL" id="PETL01000234">
    <property type="protein sequence ID" value="PIV63903.1"/>
    <property type="molecule type" value="Genomic_DNA"/>
</dbReference>
<proteinExistence type="predicted"/>
<dbReference type="AlphaFoldDB" id="A0A2M7E863"/>
<accession>A0A2M7E863</accession>
<feature type="compositionally biased region" description="Basic residues" evidence="1">
    <location>
        <begin position="1"/>
        <end position="14"/>
    </location>
</feature>
<evidence type="ECO:0000313" key="2">
    <source>
        <dbReference type="EMBL" id="PIV63903.1"/>
    </source>
</evidence>
<comment type="caution">
    <text evidence="2">The sequence shown here is derived from an EMBL/GenBank/DDBJ whole genome shotgun (WGS) entry which is preliminary data.</text>
</comment>
<sequence>MVNKKVKEKKKKGKVPSAFLRKQEEGKDSKTASSEVVNAQTVKSKVVNGVHKNIRCRNCLITDGYLEEEQNCRYCGARLFVNG</sequence>
<feature type="compositionally biased region" description="Basic and acidic residues" evidence="1">
    <location>
        <begin position="21"/>
        <end position="30"/>
    </location>
</feature>
<evidence type="ECO:0000313" key="3">
    <source>
        <dbReference type="Proteomes" id="UP000228886"/>
    </source>
</evidence>
<gene>
    <name evidence="2" type="ORF">COS11_04960</name>
</gene>
<reference evidence="3" key="1">
    <citation type="submission" date="2017-09" db="EMBL/GenBank/DDBJ databases">
        <title>Depth-based differentiation of microbial function through sediment-hosted aquifers and enrichment of novel symbionts in the deep terrestrial subsurface.</title>
        <authorList>
            <person name="Probst A.J."/>
            <person name="Ladd B."/>
            <person name="Jarett J.K."/>
            <person name="Geller-Mcgrath D.E."/>
            <person name="Sieber C.M.K."/>
            <person name="Emerson J.B."/>
            <person name="Anantharaman K."/>
            <person name="Thomas B.C."/>
            <person name="Malmstrom R."/>
            <person name="Stieglmeier M."/>
            <person name="Klingl A."/>
            <person name="Woyke T."/>
            <person name="Ryan C.M."/>
            <person name="Banfield J.F."/>
        </authorList>
    </citation>
    <scope>NUCLEOTIDE SEQUENCE [LARGE SCALE GENOMIC DNA]</scope>
</reference>
<protein>
    <submittedName>
        <fullName evidence="2">Uncharacterized protein</fullName>
    </submittedName>
</protein>
<organism evidence="2 3">
    <name type="scientific">bacterium (Candidatus Ratteibacteria) CG01_land_8_20_14_3_00_40_19</name>
    <dbReference type="NCBI Taxonomy" id="2014290"/>
    <lineage>
        <taxon>Bacteria</taxon>
        <taxon>Candidatus Ratteibacteria</taxon>
    </lineage>
</organism>